<reference evidence="2 3" key="1">
    <citation type="submission" date="2016-11" db="EMBL/GenBank/DDBJ databases">
        <authorList>
            <person name="Jaros S."/>
            <person name="Januszkiewicz K."/>
            <person name="Wedrychowicz H."/>
        </authorList>
    </citation>
    <scope>NUCLEOTIDE SEQUENCE [LARGE SCALE GENOMIC DNA]</scope>
    <source>
        <strain evidence="2 3">DSM 10502</strain>
    </source>
</reference>
<keyword evidence="1" id="KW-0732">Signal</keyword>
<dbReference type="AlphaFoldDB" id="A0A1M4T9P9"/>
<name>A0A1M4T9P9_9FIRM</name>
<feature type="signal peptide" evidence="1">
    <location>
        <begin position="1"/>
        <end position="28"/>
    </location>
</feature>
<feature type="chain" id="PRO_5012928615" evidence="1">
    <location>
        <begin position="29"/>
        <end position="248"/>
    </location>
</feature>
<dbReference type="RefSeq" id="WP_072934503.1">
    <property type="nucleotide sequence ID" value="NZ_FQUG01000002.1"/>
</dbReference>
<dbReference type="EMBL" id="FQUG01000002">
    <property type="protein sequence ID" value="SHE40967.1"/>
    <property type="molecule type" value="Genomic_DNA"/>
</dbReference>
<gene>
    <name evidence="2" type="ORF">SAMN02745190_00406</name>
</gene>
<dbReference type="STRING" id="1123243.SAMN02745190_00406"/>
<keyword evidence="3" id="KW-1185">Reference proteome</keyword>
<protein>
    <submittedName>
        <fullName evidence="2">Uncharacterized protein</fullName>
    </submittedName>
</protein>
<proteinExistence type="predicted"/>
<sequence length="248" mass="27194">MNLKKTVMMTIAAGMTAFSLAAPMAAFAAEAPAAETASASEEPRELSAEEALELYKQSGYLYTSQRYGFSIVCPTKPVAVVPASMIDEQAYGEVLIFESEGFDIKHAWTIQCKAFEDASIPDNLAQKSEKEQQAYLDNLMKTMPYEFVRLADVLGDGRLGLYAVTAKDWEVDENGDGKPDGTLHSDTQTVRTFFRGQLGGHFAVELLDNPDITAAHTATYRLGLMTFQEIPAVNNDAAIEKKSDKKKK</sequence>
<accession>A0A1M4T9P9</accession>
<organism evidence="2 3">
    <name type="scientific">Schwartzia succinivorans DSM 10502</name>
    <dbReference type="NCBI Taxonomy" id="1123243"/>
    <lineage>
        <taxon>Bacteria</taxon>
        <taxon>Bacillati</taxon>
        <taxon>Bacillota</taxon>
        <taxon>Negativicutes</taxon>
        <taxon>Selenomonadales</taxon>
        <taxon>Selenomonadaceae</taxon>
        <taxon>Schwartzia</taxon>
    </lineage>
</organism>
<evidence type="ECO:0000256" key="1">
    <source>
        <dbReference type="SAM" id="SignalP"/>
    </source>
</evidence>
<dbReference type="OrthoDB" id="1664616at2"/>
<evidence type="ECO:0000313" key="3">
    <source>
        <dbReference type="Proteomes" id="UP000184404"/>
    </source>
</evidence>
<evidence type="ECO:0000313" key="2">
    <source>
        <dbReference type="EMBL" id="SHE40967.1"/>
    </source>
</evidence>
<dbReference type="Proteomes" id="UP000184404">
    <property type="component" value="Unassembled WGS sequence"/>
</dbReference>